<feature type="transmembrane region" description="Helical" evidence="18">
    <location>
        <begin position="12"/>
        <end position="32"/>
    </location>
</feature>
<dbReference type="Gene3D" id="1.10.287.130">
    <property type="match status" value="1"/>
</dbReference>
<dbReference type="GO" id="GO:0000155">
    <property type="term" value="F:phosphorelay sensor kinase activity"/>
    <property type="evidence" value="ECO:0007669"/>
    <property type="project" value="InterPro"/>
</dbReference>
<evidence type="ECO:0000256" key="15">
    <source>
        <dbReference type="ARBA" id="ARBA00068150"/>
    </source>
</evidence>
<organism evidence="23 24">
    <name type="scientific">Thiospirillum jenense</name>
    <dbReference type="NCBI Taxonomy" id="1653858"/>
    <lineage>
        <taxon>Bacteria</taxon>
        <taxon>Pseudomonadati</taxon>
        <taxon>Pseudomonadota</taxon>
        <taxon>Gammaproteobacteria</taxon>
        <taxon>Chromatiales</taxon>
        <taxon>Chromatiaceae</taxon>
        <taxon>Thiospirillum</taxon>
    </lineage>
</organism>
<dbReference type="PROSITE" id="PS50110">
    <property type="entry name" value="RESPONSE_REGULATORY"/>
    <property type="match status" value="2"/>
</dbReference>
<dbReference type="Gene3D" id="3.30.565.10">
    <property type="entry name" value="Histidine kinase-like ATPase, C-terminal domain"/>
    <property type="match status" value="1"/>
</dbReference>
<dbReference type="FunFam" id="3.30.565.10:FF:000010">
    <property type="entry name" value="Sensor histidine kinase RcsC"/>
    <property type="match status" value="1"/>
</dbReference>
<dbReference type="PROSITE" id="PS50894">
    <property type="entry name" value="HPT"/>
    <property type="match status" value="1"/>
</dbReference>
<keyword evidence="8" id="KW-0547">Nucleotide-binding</keyword>
<keyword evidence="12" id="KW-0902">Two-component regulatory system</keyword>
<dbReference type="CDD" id="cd00082">
    <property type="entry name" value="HisKA"/>
    <property type="match status" value="1"/>
</dbReference>
<evidence type="ECO:0000256" key="9">
    <source>
        <dbReference type="ARBA" id="ARBA00022777"/>
    </source>
</evidence>
<feature type="domain" description="HAMP" evidence="21">
    <location>
        <begin position="254"/>
        <end position="308"/>
    </location>
</feature>
<dbReference type="CDD" id="cd06225">
    <property type="entry name" value="HAMP"/>
    <property type="match status" value="1"/>
</dbReference>
<dbReference type="PROSITE" id="PS50885">
    <property type="entry name" value="HAMP"/>
    <property type="match status" value="1"/>
</dbReference>
<dbReference type="EMBL" id="JABVCQ010000002">
    <property type="protein sequence ID" value="MBB1124782.1"/>
    <property type="molecule type" value="Genomic_DNA"/>
</dbReference>
<keyword evidence="9" id="KW-0418">Kinase</keyword>
<dbReference type="PANTHER" id="PTHR45339">
    <property type="entry name" value="HYBRID SIGNAL TRANSDUCTION HISTIDINE KINASE J"/>
    <property type="match status" value="1"/>
</dbReference>
<dbReference type="Gene3D" id="3.40.50.2300">
    <property type="match status" value="2"/>
</dbReference>
<comment type="subunit">
    <text evidence="14">At low DSF concentrations, interacts with RpfF.</text>
</comment>
<dbReference type="InterPro" id="IPR036890">
    <property type="entry name" value="HATPase_C_sf"/>
</dbReference>
<dbReference type="CDD" id="cd16922">
    <property type="entry name" value="HATPase_EvgS-ArcB-TorS-like"/>
    <property type="match status" value="1"/>
</dbReference>
<dbReference type="SMART" id="SM00073">
    <property type="entry name" value="HPT"/>
    <property type="match status" value="1"/>
</dbReference>
<accession>A0A839HEA5</accession>
<feature type="domain" description="Response regulatory" evidence="20">
    <location>
        <begin position="735"/>
        <end position="854"/>
    </location>
</feature>
<keyword evidence="4" id="KW-1003">Cell membrane</keyword>
<evidence type="ECO:0000259" key="22">
    <source>
        <dbReference type="PROSITE" id="PS50894"/>
    </source>
</evidence>
<dbReference type="GO" id="GO:0005524">
    <property type="term" value="F:ATP binding"/>
    <property type="evidence" value="ECO:0007669"/>
    <property type="project" value="UniProtKB-KW"/>
</dbReference>
<evidence type="ECO:0000256" key="5">
    <source>
        <dbReference type="ARBA" id="ARBA00022553"/>
    </source>
</evidence>
<feature type="transmembrane region" description="Helical" evidence="18">
    <location>
        <begin position="227"/>
        <end position="251"/>
    </location>
</feature>
<dbReference type="CDD" id="cd00088">
    <property type="entry name" value="HPT"/>
    <property type="match status" value="1"/>
</dbReference>
<comment type="catalytic activity">
    <reaction evidence="1">
        <text>ATP + protein L-histidine = ADP + protein N-phospho-L-histidine.</text>
        <dbReference type="EC" id="2.7.13.3"/>
    </reaction>
</comment>
<dbReference type="InterPro" id="IPR036641">
    <property type="entry name" value="HPT_dom_sf"/>
</dbReference>
<evidence type="ECO:0000256" key="14">
    <source>
        <dbReference type="ARBA" id="ARBA00064003"/>
    </source>
</evidence>
<feature type="modified residue" description="Phosphohistidine" evidence="16">
    <location>
        <position position="958"/>
    </location>
</feature>
<dbReference type="SUPFAM" id="SSF52172">
    <property type="entry name" value="CheY-like"/>
    <property type="match status" value="2"/>
</dbReference>
<evidence type="ECO:0000256" key="18">
    <source>
        <dbReference type="SAM" id="Phobius"/>
    </source>
</evidence>
<dbReference type="SMART" id="SM00387">
    <property type="entry name" value="HATPase_c"/>
    <property type="match status" value="1"/>
</dbReference>
<dbReference type="GO" id="GO:0005886">
    <property type="term" value="C:plasma membrane"/>
    <property type="evidence" value="ECO:0007669"/>
    <property type="project" value="UniProtKB-SubCell"/>
</dbReference>
<evidence type="ECO:0000256" key="2">
    <source>
        <dbReference type="ARBA" id="ARBA00004651"/>
    </source>
</evidence>
<dbReference type="SMART" id="SM00388">
    <property type="entry name" value="HisKA"/>
    <property type="match status" value="1"/>
</dbReference>
<dbReference type="EC" id="2.7.13.3" evidence="3"/>
<keyword evidence="6" id="KW-0808">Transferase</keyword>
<dbReference type="PANTHER" id="PTHR45339:SF1">
    <property type="entry name" value="HYBRID SIGNAL TRANSDUCTION HISTIDINE KINASE J"/>
    <property type="match status" value="1"/>
</dbReference>
<evidence type="ECO:0000256" key="16">
    <source>
        <dbReference type="PROSITE-ProRule" id="PRU00110"/>
    </source>
</evidence>
<dbReference type="AlphaFoldDB" id="A0A839HEA5"/>
<dbReference type="InterPro" id="IPR003660">
    <property type="entry name" value="HAMP_dom"/>
</dbReference>
<evidence type="ECO:0000256" key="10">
    <source>
        <dbReference type="ARBA" id="ARBA00022840"/>
    </source>
</evidence>
<dbReference type="InterPro" id="IPR003594">
    <property type="entry name" value="HATPase_dom"/>
</dbReference>
<evidence type="ECO:0000256" key="11">
    <source>
        <dbReference type="ARBA" id="ARBA00022989"/>
    </source>
</evidence>
<feature type="domain" description="Histidine kinase" evidence="19">
    <location>
        <begin position="337"/>
        <end position="562"/>
    </location>
</feature>
<gene>
    <name evidence="23" type="ORF">HUK38_00875</name>
</gene>
<dbReference type="InterPro" id="IPR001789">
    <property type="entry name" value="Sig_transdc_resp-reg_receiver"/>
</dbReference>
<dbReference type="SUPFAM" id="SSF47226">
    <property type="entry name" value="Histidine-containing phosphotransfer domain, HPT domain"/>
    <property type="match status" value="1"/>
</dbReference>
<comment type="subcellular location">
    <subcellularLocation>
        <location evidence="2">Cell membrane</location>
        <topology evidence="2">Multi-pass membrane protein</topology>
    </subcellularLocation>
</comment>
<keyword evidence="5 17" id="KW-0597">Phosphoprotein</keyword>
<feature type="modified residue" description="4-aspartylphosphate" evidence="17">
    <location>
        <position position="640"/>
    </location>
</feature>
<evidence type="ECO:0000313" key="23">
    <source>
        <dbReference type="EMBL" id="MBB1124782.1"/>
    </source>
</evidence>
<dbReference type="InterPro" id="IPR036097">
    <property type="entry name" value="HisK_dim/P_sf"/>
</dbReference>
<proteinExistence type="predicted"/>
<evidence type="ECO:0000259" key="20">
    <source>
        <dbReference type="PROSITE" id="PS50110"/>
    </source>
</evidence>
<protein>
    <recommendedName>
        <fullName evidence="15">Sensory/regulatory protein RpfC</fullName>
        <ecNumber evidence="3">2.7.13.3</ecNumber>
    </recommendedName>
</protein>
<dbReference type="InterPro" id="IPR008207">
    <property type="entry name" value="Sig_transdc_His_kin_Hpt_dom"/>
</dbReference>
<keyword evidence="10" id="KW-0067">ATP-binding</keyword>
<keyword evidence="13 18" id="KW-0472">Membrane</keyword>
<dbReference type="Pfam" id="PF02518">
    <property type="entry name" value="HATPase_c"/>
    <property type="match status" value="1"/>
</dbReference>
<dbReference type="PROSITE" id="PS50109">
    <property type="entry name" value="HIS_KIN"/>
    <property type="match status" value="1"/>
</dbReference>
<dbReference type="Pfam" id="PF00512">
    <property type="entry name" value="HisKA"/>
    <property type="match status" value="1"/>
</dbReference>
<dbReference type="SMART" id="SM00448">
    <property type="entry name" value="REC"/>
    <property type="match status" value="2"/>
</dbReference>
<dbReference type="InterPro" id="IPR011006">
    <property type="entry name" value="CheY-like_superfamily"/>
</dbReference>
<keyword evidence="7 18" id="KW-0812">Transmembrane</keyword>
<evidence type="ECO:0000256" key="1">
    <source>
        <dbReference type="ARBA" id="ARBA00000085"/>
    </source>
</evidence>
<feature type="modified residue" description="4-aspartylphosphate" evidence="17">
    <location>
        <position position="787"/>
    </location>
</feature>
<evidence type="ECO:0000256" key="4">
    <source>
        <dbReference type="ARBA" id="ARBA00022475"/>
    </source>
</evidence>
<dbReference type="InterPro" id="IPR004358">
    <property type="entry name" value="Sig_transdc_His_kin-like_C"/>
</dbReference>
<dbReference type="Pfam" id="PF01627">
    <property type="entry name" value="Hpt"/>
    <property type="match status" value="1"/>
</dbReference>
<dbReference type="CDD" id="cd17546">
    <property type="entry name" value="REC_hyHK_CKI1_RcsC-like"/>
    <property type="match status" value="1"/>
</dbReference>
<evidence type="ECO:0000256" key="13">
    <source>
        <dbReference type="ARBA" id="ARBA00023136"/>
    </source>
</evidence>
<dbReference type="RefSeq" id="WP_182581891.1">
    <property type="nucleotide sequence ID" value="NZ_JABVCQ010000002.1"/>
</dbReference>
<dbReference type="Proteomes" id="UP000548632">
    <property type="component" value="Unassembled WGS sequence"/>
</dbReference>
<dbReference type="Gene3D" id="6.10.340.10">
    <property type="match status" value="1"/>
</dbReference>
<evidence type="ECO:0000256" key="7">
    <source>
        <dbReference type="ARBA" id="ARBA00022692"/>
    </source>
</evidence>
<evidence type="ECO:0000313" key="24">
    <source>
        <dbReference type="Proteomes" id="UP000548632"/>
    </source>
</evidence>
<evidence type="ECO:0000259" key="19">
    <source>
        <dbReference type="PROSITE" id="PS50109"/>
    </source>
</evidence>
<keyword evidence="24" id="KW-1185">Reference proteome</keyword>
<dbReference type="SUPFAM" id="SSF55874">
    <property type="entry name" value="ATPase domain of HSP90 chaperone/DNA topoisomerase II/histidine kinase"/>
    <property type="match status" value="1"/>
</dbReference>
<dbReference type="CDD" id="cd00156">
    <property type="entry name" value="REC"/>
    <property type="match status" value="1"/>
</dbReference>
<evidence type="ECO:0000256" key="17">
    <source>
        <dbReference type="PROSITE-ProRule" id="PRU00169"/>
    </source>
</evidence>
<dbReference type="FunFam" id="1.10.287.130:FF:000002">
    <property type="entry name" value="Two-component osmosensing histidine kinase"/>
    <property type="match status" value="1"/>
</dbReference>
<keyword evidence="11 18" id="KW-1133">Transmembrane helix</keyword>
<comment type="caution">
    <text evidence="23">The sequence shown here is derived from an EMBL/GenBank/DDBJ whole genome shotgun (WGS) entry which is preliminary data.</text>
</comment>
<dbReference type="SMART" id="SM00304">
    <property type="entry name" value="HAMP"/>
    <property type="match status" value="1"/>
</dbReference>
<dbReference type="SUPFAM" id="SSF47384">
    <property type="entry name" value="Homodimeric domain of signal transducing histidine kinase"/>
    <property type="match status" value="1"/>
</dbReference>
<evidence type="ECO:0000259" key="21">
    <source>
        <dbReference type="PROSITE" id="PS50885"/>
    </source>
</evidence>
<dbReference type="InterPro" id="IPR005467">
    <property type="entry name" value="His_kinase_dom"/>
</dbReference>
<dbReference type="Gene3D" id="1.20.120.160">
    <property type="entry name" value="HPT domain"/>
    <property type="match status" value="1"/>
</dbReference>
<dbReference type="InterPro" id="IPR003661">
    <property type="entry name" value="HisK_dim/P_dom"/>
</dbReference>
<dbReference type="PRINTS" id="PR00344">
    <property type="entry name" value="BCTRLSENSOR"/>
</dbReference>
<feature type="domain" description="HPt" evidence="22">
    <location>
        <begin position="919"/>
        <end position="1018"/>
    </location>
</feature>
<evidence type="ECO:0000256" key="6">
    <source>
        <dbReference type="ARBA" id="ARBA00022679"/>
    </source>
</evidence>
<evidence type="ECO:0000256" key="8">
    <source>
        <dbReference type="ARBA" id="ARBA00022741"/>
    </source>
</evidence>
<feature type="domain" description="Response regulatory" evidence="20">
    <location>
        <begin position="585"/>
        <end position="709"/>
    </location>
</feature>
<evidence type="ECO:0000256" key="12">
    <source>
        <dbReference type="ARBA" id="ARBA00023012"/>
    </source>
</evidence>
<name>A0A839HEA5_9GAMM</name>
<sequence>MNQLKLSRLPIVFAIMLLLMLNINGGFAWFVWQSHTFLDAALEHRQQALLLVRQLRQESELLARLVGLYANLGETRFLLYYYDILGIREGEKPTLAVRNPTIYWEKVIAGDLEHQLPTHGDQQSLRERMRHLGFNKTELAALDHILTVSESLKEIEQIAFAATQGLYDPKQKKFVSDANPDYTFAQHQIGSREYNQRRLRLSEAIEQLLRLVDQRTNNELNRARQQLLNWTLVSSLGVLVMILLIGAQSYMINHYILRPIRTLRIVADQLATGHYKTRIGNSTNGAEELAILGNVLDKMATAIENDIAQREIVQRELEVARLNAEAATQAKSRFLANMSHEIRTPMNAVIGMLHLALNTELTVQQHDYLTKAQAAAKSLLGILNDILDFSKVEAGRLKLDNAPFQLEQVMSESLLLVQQTAQEKNIELLCEINGLRSWQEKNTVMGDALRLRQVLTNLLSNAVKFTHIGHVRLMLNVIAEDAQMITVCFRIEDTGIGMSPEQTTHLFEEFTQADISTTRKYGGTGLGLAISRRFVIMMGGDISATSQVGQGSSFTFSIQLQRLYPTPLSTINDCDNTNTPLLSWRALIVDNYPESQKGSLRLLQQFGITQLETCATGQAAIELIRTAQVHRQPYDVVLLDWVMPDMDADVVLTTLYASQIKIPDHTIIVTAYDLENVRGYNKTAPLAQVSFLSKPLMPTALYHYLTQSHEKSFYPVASNNQLFNSDTGAALHGMRVLLVEDNLLNQQIATELMSAHQIQVDIANHGGEAMTQLAAHSPEYYGLVLMDLQMPVLDGYQTTVQIRLDERYSHLPIIAMTAHALTEEREHGLTLGMQDYLIKPFEPNELYEVLSRYLLHDKANQHHDNSDVGSANNVVTTNEVSHTCSTLLNDNFTPNDNSIPLLMIEGIDTQAGLARVGGNIRFYQHMLDSFYTQFKDAQITLTTALAQDDWNTLITTAHTLKGLAGTLGMVHLAPAATAFEQTAKTRALDIAHHLPSLLAQLQPVLEQLQHLAAIENSTLMISASDVSPIFDMTATQSDLRYFCQLLAEGDVEAIDMWIRHADAFARILPFATMQRVKRALDSFDFDTALILLKPASWNK</sequence>
<dbReference type="Pfam" id="PF00072">
    <property type="entry name" value="Response_reg"/>
    <property type="match status" value="2"/>
</dbReference>
<reference evidence="23 24" key="1">
    <citation type="journal article" date="2020" name="Arch. Microbiol.">
        <title>The genome sequence of the giant phototrophic gammaproteobacterium Thiospirillum jenense gives insight into its physiological properties and phylogenetic relationships.</title>
        <authorList>
            <person name="Imhoff J.F."/>
            <person name="Meyer T.E."/>
            <person name="Kyndt J.A."/>
        </authorList>
    </citation>
    <scope>NUCLEOTIDE SEQUENCE [LARGE SCALE GENOMIC DNA]</scope>
    <source>
        <strain evidence="23 24">DSM 216</strain>
    </source>
</reference>
<evidence type="ECO:0000256" key="3">
    <source>
        <dbReference type="ARBA" id="ARBA00012438"/>
    </source>
</evidence>